<dbReference type="Proteomes" id="UP000260680">
    <property type="component" value="Unassembled WGS sequence"/>
</dbReference>
<comment type="caution">
    <text evidence="3">The sequence shown here is derived from an EMBL/GenBank/DDBJ whole genome shotgun (WGS) entry which is preliminary data.</text>
</comment>
<dbReference type="PANTHER" id="PTHR34580">
    <property type="match status" value="1"/>
</dbReference>
<dbReference type="InterPro" id="IPR036390">
    <property type="entry name" value="WH_DNA-bd_sf"/>
</dbReference>
<dbReference type="OrthoDB" id="9772503at2"/>
<dbReference type="InterPro" id="IPR051534">
    <property type="entry name" value="CBASS_pafABC_assoc_protein"/>
</dbReference>
<evidence type="ECO:0000313" key="3">
    <source>
        <dbReference type="EMBL" id="RFZ77820.1"/>
    </source>
</evidence>
<dbReference type="EMBL" id="QOHO01000052">
    <property type="protein sequence ID" value="RFZ77820.1"/>
    <property type="molecule type" value="Genomic_DNA"/>
</dbReference>
<evidence type="ECO:0000259" key="2">
    <source>
        <dbReference type="Pfam" id="PF25583"/>
    </source>
</evidence>
<dbReference type="Pfam" id="PF25583">
    <property type="entry name" value="WCX"/>
    <property type="match status" value="1"/>
</dbReference>
<protein>
    <submittedName>
        <fullName evidence="3">WYL domain-containing protein</fullName>
    </submittedName>
</protein>
<feature type="domain" description="WYL" evidence="1">
    <location>
        <begin position="143"/>
        <end position="217"/>
    </location>
</feature>
<dbReference type="SUPFAM" id="SSF46785">
    <property type="entry name" value="Winged helix' DNA-binding domain"/>
    <property type="match status" value="1"/>
</dbReference>
<name>A0A3E2NA75_9FIRM</name>
<feature type="domain" description="WCX" evidence="2">
    <location>
        <begin position="247"/>
        <end position="321"/>
    </location>
</feature>
<reference evidence="3 4" key="1">
    <citation type="submission" date="2018-07" db="EMBL/GenBank/DDBJ databases">
        <title>New species, Clostridium PI-S10-A1B.</title>
        <authorList>
            <person name="Krishna G."/>
            <person name="Summeta K."/>
            <person name="Shikha S."/>
            <person name="Prabhu P.B."/>
            <person name="Suresh K."/>
        </authorList>
    </citation>
    <scope>NUCLEOTIDE SEQUENCE [LARGE SCALE GENOMIC DNA]</scope>
    <source>
        <strain evidence="3 4">PI-S10-A1B</strain>
    </source>
</reference>
<dbReference type="PANTHER" id="PTHR34580:SF1">
    <property type="entry name" value="PROTEIN PAFC"/>
    <property type="match status" value="1"/>
</dbReference>
<organism evidence="3 4">
    <name type="scientific">Lacrimispora amygdalina</name>
    <dbReference type="NCBI Taxonomy" id="253257"/>
    <lineage>
        <taxon>Bacteria</taxon>
        <taxon>Bacillati</taxon>
        <taxon>Bacillota</taxon>
        <taxon>Clostridia</taxon>
        <taxon>Lachnospirales</taxon>
        <taxon>Lachnospiraceae</taxon>
        <taxon>Lacrimispora</taxon>
    </lineage>
</organism>
<evidence type="ECO:0000313" key="4">
    <source>
        <dbReference type="Proteomes" id="UP000260680"/>
    </source>
</evidence>
<accession>A0A3E2NA75</accession>
<dbReference type="InterPro" id="IPR057727">
    <property type="entry name" value="WCX_dom"/>
</dbReference>
<dbReference type="PROSITE" id="PS52050">
    <property type="entry name" value="WYL"/>
    <property type="match status" value="1"/>
</dbReference>
<proteinExistence type="predicted"/>
<dbReference type="RefSeq" id="WP_117418051.1">
    <property type="nucleotide sequence ID" value="NZ_QOHO01000052.1"/>
</dbReference>
<sequence length="329" mass="38179">MASSSNQKLKLLYLMKILFERTDVQVPMTIAEIVESLAGYDIKAERKSLYSDMELLRQFGVDIEMQRGKTVGYYIAERQFELPELKLLVDAVQSCRFITKRKSEELIKKLSSLTSSQQAKQLRRQVFVADRAKTINETVYYSIDQIHHAIGEGKKIAFQYFDYDVKKKRVFRRRGELYLTTPVSLCWNNDNYYLIAYSAKYDDFTHYRVDRMSGVEVLDEDGDSFDMDKFNIAEHAKRAFGMYDGELVRARLAFDKSLVNVVLDHFGKDVLMLPSTDGWFEISVHVSISPVFLAWVFQFGDCAEIKEPDSLIVAMRELAEKSIRRYSAE</sequence>
<gene>
    <name evidence="3" type="ORF">DS742_16340</name>
</gene>
<evidence type="ECO:0000259" key="1">
    <source>
        <dbReference type="Pfam" id="PF13280"/>
    </source>
</evidence>
<dbReference type="InterPro" id="IPR026881">
    <property type="entry name" value="WYL_dom"/>
</dbReference>
<dbReference type="AlphaFoldDB" id="A0A3E2NA75"/>
<dbReference type="Pfam" id="PF13280">
    <property type="entry name" value="WYL"/>
    <property type="match status" value="1"/>
</dbReference>